<dbReference type="InterPro" id="IPR042186">
    <property type="entry name" value="FimD_plug_dom"/>
</dbReference>
<dbReference type="PANTHER" id="PTHR30451">
    <property type="entry name" value="OUTER MEMBRANE USHER PROTEIN"/>
    <property type="match status" value="1"/>
</dbReference>
<dbReference type="Gene3D" id="2.60.40.3110">
    <property type="match status" value="1"/>
</dbReference>
<name>A0AAP1C1S5_9BURK</name>
<evidence type="ECO:0000259" key="2">
    <source>
        <dbReference type="Pfam" id="PF13953"/>
    </source>
</evidence>
<organism evidence="3 4">
    <name type="scientific">Burkholderia latens</name>
    <dbReference type="NCBI Taxonomy" id="488446"/>
    <lineage>
        <taxon>Bacteria</taxon>
        <taxon>Pseudomonadati</taxon>
        <taxon>Pseudomonadota</taxon>
        <taxon>Betaproteobacteria</taxon>
        <taxon>Burkholderiales</taxon>
        <taxon>Burkholderiaceae</taxon>
        <taxon>Burkholderia</taxon>
        <taxon>Burkholderia cepacia complex</taxon>
    </lineage>
</organism>
<feature type="signal peptide" evidence="1">
    <location>
        <begin position="1"/>
        <end position="31"/>
    </location>
</feature>
<keyword evidence="1" id="KW-0732">Signal</keyword>
<feature type="chain" id="PRO_5042941182" evidence="1">
    <location>
        <begin position="32"/>
        <end position="786"/>
    </location>
</feature>
<protein>
    <submittedName>
        <fullName evidence="3">Fimbrial protein</fullName>
    </submittedName>
</protein>
<reference evidence="3 4" key="1">
    <citation type="submission" date="2015-11" db="EMBL/GenBank/DDBJ databases">
        <title>Expanding the genomic diversity of Burkholderia species for the development of highly accurate diagnostics.</title>
        <authorList>
            <person name="Sahl J."/>
            <person name="Keim P."/>
            <person name="Wagner D."/>
        </authorList>
    </citation>
    <scope>NUCLEOTIDE SEQUENCE [LARGE SCALE GENOMIC DNA]</scope>
    <source>
        <strain evidence="3 4">RF32-BP12</strain>
    </source>
</reference>
<dbReference type="GO" id="GO:0009297">
    <property type="term" value="P:pilus assembly"/>
    <property type="evidence" value="ECO:0007669"/>
    <property type="project" value="InterPro"/>
</dbReference>
<evidence type="ECO:0000256" key="1">
    <source>
        <dbReference type="SAM" id="SignalP"/>
    </source>
</evidence>
<gene>
    <name evidence="3" type="ORF">WI41_28460</name>
</gene>
<dbReference type="GO" id="GO:0015473">
    <property type="term" value="F:fimbrial usher porin activity"/>
    <property type="evidence" value="ECO:0007669"/>
    <property type="project" value="InterPro"/>
</dbReference>
<accession>A0AAP1C1S5</accession>
<sequence>MPVTTPSTIRRAGATALLAHALALRAVTGCAQPAPIPPAAVAAPSPEGDGLYLDVSLNGEPTHRIARFRQIDGRLYAASADLADLGIATEAPGRMPSNVPSNALVALDTLAGLRYDYDAGRQTLDLRVPDSLRIPHTFDTRALAAAPPATSGRGFVLNYDAYAQTFAHAPLAVWSEARYFDPAGVFSSTGIAYLYDDRRRYVRYDTSWTRSNPGTLTTTQVGDTISSSLSWTRSLRLGGVQWRSNFGLRPDLVTFPVPALSGNAVVPTSVDLYVNNVRQFTGDVPSGPFVINSVPGITGAGSATVVTRDALGRSIATSIPLYVDTRLLAPGLASYSAEAGFLRRAYGSNSFDYARTPAASGSLRYGISERLTAEAHAEATAGVYNIGAGALARLGERGVANASLALSAPGRTGVQAGAGYQYVTPRFSIDAQTLRAFGDYGDLGSREGAPVSRATDRVTVSFPFLRAQTLSFSYLALKYPGVAASRIGSIAYLVNLGGLTSITFSGFQDFSQHDARGFFVSMSVGLGGNASVSANAGRQNGESTYTLNASRPPDYGGGFGWNVQAGTSAGMRYGQGQVQYLGRAGQVTVLAQSFDGRGNASVGVTGAFVLMDGRLMTARRIDDGFALVSTDTGRVPVLHQNRLIGETDRAGYLLVPDLNAYQRNRVAIDSTGLPADARLTDTTLDVVPQARSGVLARFAVTRYSAASIVLRAPDGAPLPAGLEVRHVESGHRTIVGYDGLTFVDGLVADNHLEISGSAGACSVAFAYRRPDNGTLPTIGPLTCGLR</sequence>
<dbReference type="InterPro" id="IPR000015">
    <property type="entry name" value="Fimb_usher"/>
</dbReference>
<dbReference type="EMBL" id="LOTQ01000056">
    <property type="protein sequence ID" value="KUZ98417.1"/>
    <property type="molecule type" value="Genomic_DNA"/>
</dbReference>
<comment type="caution">
    <text evidence="3">The sequence shown here is derived from an EMBL/GenBank/DDBJ whole genome shotgun (WGS) entry which is preliminary data.</text>
</comment>
<evidence type="ECO:0000313" key="4">
    <source>
        <dbReference type="Proteomes" id="UP000056450"/>
    </source>
</evidence>
<dbReference type="Proteomes" id="UP000056450">
    <property type="component" value="Unassembled WGS sequence"/>
</dbReference>
<proteinExistence type="predicted"/>
<feature type="domain" description="PapC-like C-terminal" evidence="2">
    <location>
        <begin position="708"/>
        <end position="767"/>
    </location>
</feature>
<dbReference type="InterPro" id="IPR025949">
    <property type="entry name" value="PapC-like_C"/>
</dbReference>
<dbReference type="GO" id="GO:0009279">
    <property type="term" value="C:cell outer membrane"/>
    <property type="evidence" value="ECO:0007669"/>
    <property type="project" value="TreeGrafter"/>
</dbReference>
<dbReference type="Pfam" id="PF13953">
    <property type="entry name" value="PapC_C"/>
    <property type="match status" value="1"/>
</dbReference>
<dbReference type="AlphaFoldDB" id="A0AAP1C1S5"/>
<dbReference type="Gene3D" id="2.60.40.2610">
    <property type="entry name" value="Outer membrane usher protein FimD, plug domain"/>
    <property type="match status" value="1"/>
</dbReference>
<evidence type="ECO:0000313" key="3">
    <source>
        <dbReference type="EMBL" id="KUZ98417.1"/>
    </source>
</evidence>
<dbReference type="PANTHER" id="PTHR30451:SF5">
    <property type="entry name" value="SLR0019 PROTEIN"/>
    <property type="match status" value="1"/>
</dbReference>
<dbReference type="Pfam" id="PF00577">
    <property type="entry name" value="Usher"/>
    <property type="match status" value="1"/>
</dbReference>
<dbReference type="RefSeq" id="WP_059548818.1">
    <property type="nucleotide sequence ID" value="NZ_LOTQ01000056.1"/>
</dbReference>